<proteinExistence type="predicted"/>
<evidence type="ECO:0000313" key="1">
    <source>
        <dbReference type="EMBL" id="MBF5053859.1"/>
    </source>
</evidence>
<dbReference type="Proteomes" id="UP000644441">
    <property type="component" value="Unassembled WGS sequence"/>
</dbReference>
<reference evidence="1 2" key="1">
    <citation type="submission" date="2012-09" db="EMBL/GenBank/DDBJ databases">
        <title>Genome Sequence of alkane-degrading Bacterium Alcanivorax venustensis ISO4.</title>
        <authorList>
            <person name="Lai Q."/>
            <person name="Shao Z."/>
        </authorList>
    </citation>
    <scope>NUCLEOTIDE SEQUENCE [LARGE SCALE GENOMIC DNA]</scope>
    <source>
        <strain evidence="1 2">ISO4</strain>
    </source>
</reference>
<keyword evidence="2" id="KW-1185">Reference proteome</keyword>
<dbReference type="PROSITE" id="PS51257">
    <property type="entry name" value="PROKAR_LIPOPROTEIN"/>
    <property type="match status" value="1"/>
</dbReference>
<dbReference type="EMBL" id="ARXR01000023">
    <property type="protein sequence ID" value="MBF5053859.1"/>
    <property type="molecule type" value="Genomic_DNA"/>
</dbReference>
<sequence length="554" mass="58248">MNTLKLTALACAVALTGCGGGSSSDGGSDAPAENARTGVFTDSAVAGINYRTSPGNRSGSTNALGEYDYVDGDTVTFMIGGIPLPSVPATGRVTPADMASDEQPDQVTNILRLLQSLDQDGDPDNGITIPGQTHTDLANAQLDLAQPAASFETAYDSEVRSQTNSDLVSAEDAETHFNESQQADLRGSWVFVEPAGESSNGKGPDGEEINVLTFMHGGRYIVAHKYGNDDQGAATAEWGFYDWNPQSGDVSFEVVGDSDASGGICGDDTFCSDTINLVGDELVLGSEEEATTAFQAVKNEGNDYVGAWYLPEDVGFNVLTILDGSHYVVAHSDNQDVYTGDNLTPTSSEWGTYSITNDQFQVNGVETETDGPGGLYDASNSGAPGASATVEATPYGDLGMAFDAEDVITFGRIGRFSVELRDLVGNRSVAVVERSEQGFEEGMSADFTIELVGEGDSADVSLNGDGSGTMTFSPGTQDQETSTIDAPWTTTDSGTLRFTESLDDESTGSWTMVKVNNGKDVLVDFRHVDGTTESLLGFFISDFVLPAEPVSSAQ</sequence>
<dbReference type="GeneID" id="99767055"/>
<dbReference type="RefSeq" id="WP_194856445.1">
    <property type="nucleotide sequence ID" value="NZ_ARXR01000023.1"/>
</dbReference>
<name>A0ABS0AIU9_9GAMM</name>
<accession>A0ABS0AIU9</accession>
<keyword evidence="1" id="KW-0449">Lipoprotein</keyword>
<evidence type="ECO:0000313" key="2">
    <source>
        <dbReference type="Proteomes" id="UP000644441"/>
    </source>
</evidence>
<comment type="caution">
    <text evidence="1">The sequence shown here is derived from an EMBL/GenBank/DDBJ whole genome shotgun (WGS) entry which is preliminary data.</text>
</comment>
<protein>
    <submittedName>
        <fullName evidence="1">Lipoprotein</fullName>
    </submittedName>
</protein>
<gene>
    <name evidence="1" type="ORF">ISO4_02461</name>
</gene>
<organism evidence="1 2">
    <name type="scientific">Alloalcanivorax venustensis ISO4</name>
    <dbReference type="NCBI Taxonomy" id="1177184"/>
    <lineage>
        <taxon>Bacteria</taxon>
        <taxon>Pseudomonadati</taxon>
        <taxon>Pseudomonadota</taxon>
        <taxon>Gammaproteobacteria</taxon>
        <taxon>Oceanospirillales</taxon>
        <taxon>Alcanivoracaceae</taxon>
        <taxon>Alloalcanivorax</taxon>
    </lineage>
</organism>